<evidence type="ECO:0000313" key="5">
    <source>
        <dbReference type="Proteomes" id="UP000523447"/>
    </source>
</evidence>
<dbReference type="InterPro" id="IPR011528">
    <property type="entry name" value="NERD"/>
</dbReference>
<feature type="compositionally biased region" description="Pro residues" evidence="1">
    <location>
        <begin position="290"/>
        <end position="304"/>
    </location>
</feature>
<feature type="region of interest" description="Disordered" evidence="1">
    <location>
        <begin position="343"/>
        <end position="391"/>
    </location>
</feature>
<evidence type="ECO:0000256" key="2">
    <source>
        <dbReference type="SAM" id="Phobius"/>
    </source>
</evidence>
<keyword evidence="5" id="KW-1185">Reference proteome</keyword>
<dbReference type="EMBL" id="JAAXPE010000019">
    <property type="protein sequence ID" value="NKY87581.1"/>
    <property type="molecule type" value="Genomic_DNA"/>
</dbReference>
<dbReference type="AlphaFoldDB" id="A0A7X6LZT6"/>
<comment type="caution">
    <text evidence="4">The sequence shown here is derived from an EMBL/GenBank/DDBJ whole genome shotgun (WGS) entry which is preliminary data.</text>
</comment>
<evidence type="ECO:0000259" key="3">
    <source>
        <dbReference type="Pfam" id="PF08378"/>
    </source>
</evidence>
<feature type="region of interest" description="Disordered" evidence="1">
    <location>
        <begin position="208"/>
        <end position="311"/>
    </location>
</feature>
<name>A0A7X6LZT6_9NOCA</name>
<organism evidence="4 5">
    <name type="scientific">Nocardia veterana</name>
    <dbReference type="NCBI Taxonomy" id="132249"/>
    <lineage>
        <taxon>Bacteria</taxon>
        <taxon>Bacillati</taxon>
        <taxon>Actinomycetota</taxon>
        <taxon>Actinomycetes</taxon>
        <taxon>Mycobacteriales</taxon>
        <taxon>Nocardiaceae</taxon>
        <taxon>Nocardia</taxon>
    </lineage>
</organism>
<feature type="domain" description="NERD" evidence="3">
    <location>
        <begin position="39"/>
        <end position="132"/>
    </location>
</feature>
<reference evidence="4 5" key="1">
    <citation type="submission" date="2020-04" db="EMBL/GenBank/DDBJ databases">
        <title>MicrobeNet Type strains.</title>
        <authorList>
            <person name="Nicholson A.C."/>
        </authorList>
    </citation>
    <scope>NUCLEOTIDE SEQUENCE [LARGE SCALE GENOMIC DNA]</scope>
    <source>
        <strain evidence="4 5">DSM 44445</strain>
    </source>
</reference>
<keyword evidence="2" id="KW-0812">Transmembrane</keyword>
<accession>A0A7X6LZT6</accession>
<keyword evidence="2" id="KW-1133">Transmembrane helix</keyword>
<sequence>MLVVNERGDAPYTEKVVAGWLRSCRVPGLAVASGHVPGRGRAAGGQEADFIVFTPNVCVCIEVKGTLSRTGGTLSCPVNGRWTMPGFPGDPVHVRKSDVNPLDQARSAMFSLKSMTEAVTGANRFVSALVVVVPLSGTVVTLDKPSKAMMPKGVDVLLGDRPHELFSWFQRGRSRASVWTAERVAAMLDVLGVNDPVASMSTLTAEGFPSTATASRPVATSPGGTTASVTDDDPFRVDVDPFAPATRWRDSEPHASVGSSAPAGTKSSFDDHHDSWRQSYGEPVFSTTPVSPPPGRRPAFPAPTPRTEYGGGRARVRSALLALTVMALVGFGVWYTVGVDHPRSRHDSTGGSGGTSVTEAPAPTGAPPGPADPAPMGDPGFRPCYPLQPDC</sequence>
<proteinExistence type="predicted"/>
<dbReference type="Proteomes" id="UP000523447">
    <property type="component" value="Unassembled WGS sequence"/>
</dbReference>
<evidence type="ECO:0000256" key="1">
    <source>
        <dbReference type="SAM" id="MobiDB-lite"/>
    </source>
</evidence>
<feature type="transmembrane region" description="Helical" evidence="2">
    <location>
        <begin position="319"/>
        <end position="337"/>
    </location>
</feature>
<feature type="compositionally biased region" description="Pro residues" evidence="1">
    <location>
        <begin position="364"/>
        <end position="373"/>
    </location>
</feature>
<protein>
    <submittedName>
        <fullName evidence="4">NERD domain-containing protein</fullName>
    </submittedName>
</protein>
<gene>
    <name evidence="4" type="ORF">HGA07_18330</name>
</gene>
<keyword evidence="2" id="KW-0472">Membrane</keyword>
<evidence type="ECO:0000313" key="4">
    <source>
        <dbReference type="EMBL" id="NKY87581.1"/>
    </source>
</evidence>
<dbReference type="Pfam" id="PF08378">
    <property type="entry name" value="NERD"/>
    <property type="match status" value="1"/>
</dbReference>